<evidence type="ECO:0000313" key="8">
    <source>
        <dbReference type="RefSeq" id="XP_022325585.1"/>
    </source>
</evidence>
<sequence length="385" mass="45479">MADRENLIEIYFNMGFNHSEILMSLALNHRIIISMRSLRRHMANMRLYRRKNYSDIFEVAVFIMEQVEKSGQLHGYKLLHLKCIQNGFVVSQESVRLLLLLIDPNGVEIRKRNRLRRRQYSCSGPDYIWHVDSYDKLKPYGFCINGCIDGFSRRIIWMEVYTSNSNPALIASYYLDAVKLRKGCPRKLRLDRGTENSYIAQMQIFLRTNHEDDESNACAIFGSSNHNQRIESWWGFLRKHCCQFWMNTFQGLKDIDKFNGEVIDKNILQFCFMQMIQDELEDIVELWNTHRIRPYRNRVTPSGRPTIMYDIPYLYGARRNVCQVTEEQITACQTVCKPKSQYPCDKTVYELCCLIMEESNLDEPHNPSEGLQLYTFLRNAVHLQL</sequence>
<gene>
    <name evidence="5" type="primary">LOC111103750</name>
    <name evidence="3" type="synonym">LOC111101489</name>
    <name evidence="4" type="synonym">LOC111102802</name>
    <name evidence="6" type="synonym">LOC111117313</name>
    <name evidence="7" type="synonym">LOC111121503</name>
    <name evidence="8" type="synonym">LOC111125766</name>
</gene>
<evidence type="ECO:0000313" key="7">
    <source>
        <dbReference type="RefSeq" id="XP_022318515.1"/>
    </source>
</evidence>
<dbReference type="Proteomes" id="UP000694844">
    <property type="component" value="Chromosome 6"/>
</dbReference>
<proteinExistence type="predicted"/>
<dbReference type="OrthoDB" id="6141539at2759"/>
<dbReference type="Pfam" id="PF24764">
    <property type="entry name" value="rva_4"/>
    <property type="match status" value="1"/>
</dbReference>
<evidence type="ECO:0000313" key="5">
    <source>
        <dbReference type="RefSeq" id="XP_022292914.1"/>
    </source>
</evidence>
<evidence type="ECO:0000313" key="6">
    <source>
        <dbReference type="RefSeq" id="XP_022312084.1"/>
    </source>
</evidence>
<dbReference type="PANTHER" id="PTHR46791:SF13">
    <property type="entry name" value="CLR5 DOMAIN-CONTAINING PROTEIN"/>
    <property type="match status" value="1"/>
</dbReference>
<evidence type="ECO:0000259" key="1">
    <source>
        <dbReference type="Pfam" id="PF24764"/>
    </source>
</evidence>
<dbReference type="RefSeq" id="XP_022318515.1">
    <property type="nucleotide sequence ID" value="XM_022462807.1"/>
</dbReference>
<dbReference type="RefSeq" id="XP_022292914.1">
    <property type="nucleotide sequence ID" value="XM_022437206.1"/>
</dbReference>
<reference evidence="3 4" key="1">
    <citation type="submission" date="2025-04" db="UniProtKB">
        <authorList>
            <consortium name="RefSeq"/>
        </authorList>
    </citation>
    <scope>IDENTIFICATION</scope>
    <source>
        <tissue evidence="3 4">Whole sample</tissue>
    </source>
</reference>
<evidence type="ECO:0000313" key="3">
    <source>
        <dbReference type="RefSeq" id="XP_022289708.1"/>
    </source>
</evidence>
<dbReference type="RefSeq" id="XP_022312084.1">
    <property type="nucleotide sequence ID" value="XM_022456376.1"/>
</dbReference>
<feature type="domain" description="Integrase core" evidence="1">
    <location>
        <begin position="120"/>
        <end position="298"/>
    </location>
</feature>
<dbReference type="KEGG" id="cvn:111102802"/>
<keyword evidence="2" id="KW-1185">Reference proteome</keyword>
<dbReference type="KEGG" id="cvn:111103750"/>
<organism evidence="2 5">
    <name type="scientific">Crassostrea virginica</name>
    <name type="common">Eastern oyster</name>
    <dbReference type="NCBI Taxonomy" id="6565"/>
    <lineage>
        <taxon>Eukaryota</taxon>
        <taxon>Metazoa</taxon>
        <taxon>Spiralia</taxon>
        <taxon>Lophotrochozoa</taxon>
        <taxon>Mollusca</taxon>
        <taxon>Bivalvia</taxon>
        <taxon>Autobranchia</taxon>
        <taxon>Pteriomorphia</taxon>
        <taxon>Ostreida</taxon>
        <taxon>Ostreoidea</taxon>
        <taxon>Ostreidae</taxon>
        <taxon>Crassostrea</taxon>
    </lineage>
</organism>
<accession>A0A8B8ART9</accession>
<dbReference type="KEGG" id="cvn:111121503"/>
<dbReference type="Proteomes" id="UP000694844">
    <property type="component" value="Chromosome 3"/>
</dbReference>
<dbReference type="Proteomes" id="UP000694844">
    <property type="component" value="Chromosome 7"/>
</dbReference>
<dbReference type="RefSeq" id="XP_022289708.1">
    <property type="nucleotide sequence ID" value="XM_022434000.1"/>
</dbReference>
<dbReference type="PANTHER" id="PTHR46791">
    <property type="entry name" value="EXPRESSED PROTEIN"/>
    <property type="match status" value="1"/>
</dbReference>
<dbReference type="RefSeq" id="XP_022291382.1">
    <property type="nucleotide sequence ID" value="XM_022435674.1"/>
</dbReference>
<name>A0A8B8ART9_CRAVI</name>
<dbReference type="Proteomes" id="UP000694844">
    <property type="component" value="Chromosome 2"/>
</dbReference>
<protein>
    <submittedName>
        <fullName evidence="3">Uncharacterized protein LOC111101489 isoform X1</fullName>
    </submittedName>
    <submittedName>
        <fullName evidence="4">Uncharacterized protein LOC111102802</fullName>
    </submittedName>
    <submittedName>
        <fullName evidence="5">Uncharacterized protein LOC111103750</fullName>
    </submittedName>
    <submittedName>
        <fullName evidence="6">Uncharacterized protein LOC111117313</fullName>
    </submittedName>
    <submittedName>
        <fullName evidence="7">Uncharacterized protein LOC111121503</fullName>
    </submittedName>
    <submittedName>
        <fullName evidence="8">Uncharacterized protein LOC111125766</fullName>
    </submittedName>
</protein>
<dbReference type="SUPFAM" id="SSF53098">
    <property type="entry name" value="Ribonuclease H-like"/>
    <property type="match status" value="1"/>
</dbReference>
<dbReference type="GeneID" id="111103750"/>
<dbReference type="InterPro" id="IPR012337">
    <property type="entry name" value="RNaseH-like_sf"/>
</dbReference>
<dbReference type="AlphaFoldDB" id="A0A8B8ART9"/>
<evidence type="ECO:0000313" key="2">
    <source>
        <dbReference type="Proteomes" id="UP000694844"/>
    </source>
</evidence>
<dbReference type="Proteomes" id="UP000694844">
    <property type="component" value="Chromosome 10"/>
</dbReference>
<dbReference type="KEGG" id="cvn:111125766"/>
<dbReference type="KEGG" id="cvn:111101489"/>
<dbReference type="RefSeq" id="XP_022325585.1">
    <property type="nucleotide sequence ID" value="XM_022469877.1"/>
</dbReference>
<evidence type="ECO:0000313" key="4">
    <source>
        <dbReference type="RefSeq" id="XP_022291382.1"/>
    </source>
</evidence>
<dbReference type="KEGG" id="cvn:111117313"/>
<dbReference type="InterPro" id="IPR058913">
    <property type="entry name" value="Integrase_dom_put"/>
</dbReference>